<feature type="transmembrane region" description="Helical" evidence="1">
    <location>
        <begin position="54"/>
        <end position="79"/>
    </location>
</feature>
<feature type="transmembrane region" description="Helical" evidence="1">
    <location>
        <begin position="156"/>
        <end position="175"/>
    </location>
</feature>
<feature type="transmembrane region" description="Helical" evidence="1">
    <location>
        <begin position="118"/>
        <end position="140"/>
    </location>
</feature>
<feature type="transmembrane region" description="Helical" evidence="1">
    <location>
        <begin position="14"/>
        <end position="33"/>
    </location>
</feature>
<dbReference type="EMBL" id="MHRK01000002">
    <property type="protein sequence ID" value="OHA25057.1"/>
    <property type="molecule type" value="Genomic_DNA"/>
</dbReference>
<accession>A0A1G2MMH4</accession>
<gene>
    <name evidence="2" type="ORF">A3C72_03930</name>
</gene>
<reference evidence="2 3" key="1">
    <citation type="journal article" date="2016" name="Nat. Commun.">
        <title>Thousands of microbial genomes shed light on interconnected biogeochemical processes in an aquifer system.</title>
        <authorList>
            <person name="Anantharaman K."/>
            <person name="Brown C.T."/>
            <person name="Hug L.A."/>
            <person name="Sharon I."/>
            <person name="Castelle C.J."/>
            <person name="Probst A.J."/>
            <person name="Thomas B.C."/>
            <person name="Singh A."/>
            <person name="Wilkins M.J."/>
            <person name="Karaoz U."/>
            <person name="Brodie E.L."/>
            <person name="Williams K.H."/>
            <person name="Hubbard S.S."/>
            <person name="Banfield J.F."/>
        </authorList>
    </citation>
    <scope>NUCLEOTIDE SEQUENCE [LARGE SCALE GENOMIC DNA]</scope>
</reference>
<dbReference type="STRING" id="1802306.A3C72_03930"/>
<evidence type="ECO:0000313" key="3">
    <source>
        <dbReference type="Proteomes" id="UP000177130"/>
    </source>
</evidence>
<keyword evidence="1" id="KW-1133">Transmembrane helix</keyword>
<feature type="transmembrane region" description="Helical" evidence="1">
    <location>
        <begin position="91"/>
        <end position="111"/>
    </location>
</feature>
<keyword evidence="1" id="KW-0812">Transmembrane</keyword>
<dbReference type="Proteomes" id="UP000177130">
    <property type="component" value="Unassembled WGS sequence"/>
</dbReference>
<name>A0A1G2MMH4_9BACT</name>
<protein>
    <submittedName>
        <fullName evidence="2">Uncharacterized protein</fullName>
    </submittedName>
</protein>
<evidence type="ECO:0000313" key="2">
    <source>
        <dbReference type="EMBL" id="OHA25057.1"/>
    </source>
</evidence>
<evidence type="ECO:0000256" key="1">
    <source>
        <dbReference type="SAM" id="Phobius"/>
    </source>
</evidence>
<organism evidence="2 3">
    <name type="scientific">Candidatus Taylorbacteria bacterium RIFCSPHIGHO2_02_FULL_43_32b</name>
    <dbReference type="NCBI Taxonomy" id="1802306"/>
    <lineage>
        <taxon>Bacteria</taxon>
        <taxon>Candidatus Tayloriibacteriota</taxon>
    </lineage>
</organism>
<dbReference type="AlphaFoldDB" id="A0A1G2MMH4"/>
<proteinExistence type="predicted"/>
<comment type="caution">
    <text evidence="2">The sequence shown here is derived from an EMBL/GenBank/DDBJ whole genome shotgun (WGS) entry which is preliminary data.</text>
</comment>
<sequence length="182" mass="21306">MSQTVKRDFDYDRITSLIFPIAFWVLVAEYILVNNLPAVFPGLSANASNIVREIVIGVFVFSNVCFYISALVVLINHAWRLSCDPRFRPKLLASLKIPLIFLLSFIIFYAFTWGCFEFIGLFCTFWSLPAAFLFLPFYFWPELALEYFDQIGDRPFMFFLVLLSAVLIWRIRWMYIESKNSA</sequence>
<keyword evidence="1" id="KW-0472">Membrane</keyword>